<keyword evidence="6" id="KW-1185">Reference proteome</keyword>
<dbReference type="GO" id="GO:0030288">
    <property type="term" value="C:outer membrane-bounded periplasmic space"/>
    <property type="evidence" value="ECO:0007669"/>
    <property type="project" value="TreeGrafter"/>
</dbReference>
<dbReference type="STRING" id="588602.SAMN04487991_2331"/>
<comment type="subcellular location">
    <subcellularLocation>
        <location evidence="1">Periplasm</location>
    </subcellularLocation>
</comment>
<feature type="signal peptide" evidence="3">
    <location>
        <begin position="1"/>
        <end position="29"/>
    </location>
</feature>
<protein>
    <submittedName>
        <fullName evidence="5">Monosaccharide ABC transporter substrate-binding protein, CUT2 family (TC 3.A.1.2.-)</fullName>
    </submittedName>
</protein>
<evidence type="ECO:0000256" key="3">
    <source>
        <dbReference type="SAM" id="SignalP"/>
    </source>
</evidence>
<evidence type="ECO:0000313" key="6">
    <source>
        <dbReference type="Proteomes" id="UP000199630"/>
    </source>
</evidence>
<dbReference type="GO" id="GO:0030246">
    <property type="term" value="F:carbohydrate binding"/>
    <property type="evidence" value="ECO:0007669"/>
    <property type="project" value="TreeGrafter"/>
</dbReference>
<dbReference type="InterPro" id="IPR028082">
    <property type="entry name" value="Peripla_BP_I"/>
</dbReference>
<evidence type="ECO:0000256" key="2">
    <source>
        <dbReference type="ARBA" id="ARBA00007639"/>
    </source>
</evidence>
<dbReference type="Gene3D" id="3.40.50.2300">
    <property type="match status" value="2"/>
</dbReference>
<evidence type="ECO:0000256" key="1">
    <source>
        <dbReference type="ARBA" id="ARBA00004418"/>
    </source>
</evidence>
<gene>
    <name evidence="5" type="ORF">SAMN04487991_2331</name>
</gene>
<dbReference type="PANTHER" id="PTHR30036:SF7">
    <property type="entry name" value="ABC TRANSPORTER PERIPLASMIC-BINDING PROTEIN YPHF"/>
    <property type="match status" value="1"/>
</dbReference>
<feature type="domain" description="Periplasmic binding protein" evidence="4">
    <location>
        <begin position="59"/>
        <end position="266"/>
    </location>
</feature>
<reference evidence="6" key="1">
    <citation type="submission" date="2016-10" db="EMBL/GenBank/DDBJ databases">
        <authorList>
            <person name="Varghese N."/>
            <person name="Submissions S."/>
        </authorList>
    </citation>
    <scope>NUCLEOTIDE SEQUENCE [LARGE SCALE GENOMIC DNA]</scope>
    <source>
        <strain evidence="6">DSM 26471</strain>
    </source>
</reference>
<evidence type="ECO:0000313" key="5">
    <source>
        <dbReference type="EMBL" id="SFJ53621.1"/>
    </source>
</evidence>
<sequence length="366" mass="38699">MTRTTKFTQFARLAGTAAAVALLGSMAMAQDTIRVDQGGDITELCGSDPIRVALVDGWGGDTWRKITFAELQDEASKCPNVTAEDHTDAGGDQQTYNAAINGYATQGYEIILAFTDFGEAAMPTYRMANGNGTTMVPYFTDLPGTDGVDYAVNPYQDSIAIGNQYAEWMAKALDGEGNVLMLGGPPGASSSSSFLKGFKEGLANHPGLKLLDDDFISTNWNPADAQKAAAGLIAKYGDTIDGIASDFGVTTLATIKAFNQAGVEVPAMATIATSNELSCLYNAGLEDGTAWPYLAVDGSTGDVRFALRAALAAHNGIEWDEPLGVVPYVYADSTQNIVPKCSDIAPPDADLSSLMDEEKLFSLFNR</sequence>
<dbReference type="EMBL" id="FORH01000004">
    <property type="protein sequence ID" value="SFJ53621.1"/>
    <property type="molecule type" value="Genomic_DNA"/>
</dbReference>
<name>A0A1I3S7U5_9RHOB</name>
<dbReference type="AlphaFoldDB" id="A0A1I3S7U5"/>
<proteinExistence type="inferred from homology"/>
<dbReference type="SUPFAM" id="SSF53822">
    <property type="entry name" value="Periplasmic binding protein-like I"/>
    <property type="match status" value="1"/>
</dbReference>
<dbReference type="Proteomes" id="UP000199630">
    <property type="component" value="Unassembled WGS sequence"/>
</dbReference>
<dbReference type="Pfam" id="PF13407">
    <property type="entry name" value="Peripla_BP_4"/>
    <property type="match status" value="1"/>
</dbReference>
<evidence type="ECO:0000259" key="4">
    <source>
        <dbReference type="Pfam" id="PF13407"/>
    </source>
</evidence>
<dbReference type="RefSeq" id="WP_090060864.1">
    <property type="nucleotide sequence ID" value="NZ_FORH01000004.1"/>
</dbReference>
<organism evidence="5 6">
    <name type="scientific">Celeribacter neptunius</name>
    <dbReference type="NCBI Taxonomy" id="588602"/>
    <lineage>
        <taxon>Bacteria</taxon>
        <taxon>Pseudomonadati</taxon>
        <taxon>Pseudomonadota</taxon>
        <taxon>Alphaproteobacteria</taxon>
        <taxon>Rhodobacterales</taxon>
        <taxon>Roseobacteraceae</taxon>
        <taxon>Celeribacter</taxon>
    </lineage>
</organism>
<comment type="similarity">
    <text evidence="2">Belongs to the bacterial solute-binding protein 2 family.</text>
</comment>
<dbReference type="PANTHER" id="PTHR30036">
    <property type="entry name" value="D-XYLOSE-BINDING PERIPLASMIC PROTEIN"/>
    <property type="match status" value="1"/>
</dbReference>
<dbReference type="InterPro" id="IPR025997">
    <property type="entry name" value="SBP_2_dom"/>
</dbReference>
<keyword evidence="3" id="KW-0732">Signal</keyword>
<accession>A0A1I3S7U5</accession>
<dbReference type="InterPro" id="IPR050555">
    <property type="entry name" value="Bact_Solute-Bind_Prot2"/>
</dbReference>
<dbReference type="OrthoDB" id="9066846at2"/>
<feature type="chain" id="PRO_5011464468" evidence="3">
    <location>
        <begin position="30"/>
        <end position="366"/>
    </location>
</feature>